<dbReference type="EMBL" id="BAAATD010000007">
    <property type="protein sequence ID" value="GAA2613652.1"/>
    <property type="molecule type" value="Genomic_DNA"/>
</dbReference>
<name>A0ABP6CG11_9ACTN</name>
<organism evidence="1 2">
    <name type="scientific">Actinomadura fulvescens</name>
    <dbReference type="NCBI Taxonomy" id="46160"/>
    <lineage>
        <taxon>Bacteria</taxon>
        <taxon>Bacillati</taxon>
        <taxon>Actinomycetota</taxon>
        <taxon>Actinomycetes</taxon>
        <taxon>Streptosporangiales</taxon>
        <taxon>Thermomonosporaceae</taxon>
        <taxon>Actinomadura</taxon>
    </lineage>
</organism>
<comment type="caution">
    <text evidence="1">The sequence shown here is derived from an EMBL/GenBank/DDBJ whole genome shotgun (WGS) entry which is preliminary data.</text>
</comment>
<proteinExistence type="predicted"/>
<accession>A0ABP6CG11</accession>
<gene>
    <name evidence="1" type="ORF">GCM10010411_55730</name>
</gene>
<evidence type="ECO:0000313" key="1">
    <source>
        <dbReference type="EMBL" id="GAA2613652.1"/>
    </source>
</evidence>
<dbReference type="Proteomes" id="UP001501509">
    <property type="component" value="Unassembled WGS sequence"/>
</dbReference>
<evidence type="ECO:0000313" key="2">
    <source>
        <dbReference type="Proteomes" id="UP001501509"/>
    </source>
</evidence>
<protein>
    <submittedName>
        <fullName evidence="1">Uncharacterized protein</fullName>
    </submittedName>
</protein>
<keyword evidence="2" id="KW-1185">Reference proteome</keyword>
<reference evidence="2" key="1">
    <citation type="journal article" date="2019" name="Int. J. Syst. Evol. Microbiol.">
        <title>The Global Catalogue of Microorganisms (GCM) 10K type strain sequencing project: providing services to taxonomists for standard genome sequencing and annotation.</title>
        <authorList>
            <consortium name="The Broad Institute Genomics Platform"/>
            <consortium name="The Broad Institute Genome Sequencing Center for Infectious Disease"/>
            <person name="Wu L."/>
            <person name="Ma J."/>
        </authorList>
    </citation>
    <scope>NUCLEOTIDE SEQUENCE [LARGE SCALE GENOMIC DNA]</scope>
    <source>
        <strain evidence="2">JCM 6833</strain>
    </source>
</reference>
<sequence>MTDPSPSPPTFSRRFATKRDRFTHFEPAPVLAGIADWRMGHGSPQARPAEAAAGLTVA</sequence>